<evidence type="ECO:0000256" key="2">
    <source>
        <dbReference type="ARBA" id="ARBA00023163"/>
    </source>
</evidence>
<protein>
    <recommendedName>
        <fullName evidence="5">Anti-sigma factor</fullName>
    </recommendedName>
</protein>
<gene>
    <name evidence="3" type="ORF">GOHSU_24_00360</name>
</gene>
<evidence type="ECO:0000256" key="1">
    <source>
        <dbReference type="ARBA" id="ARBA00023015"/>
    </source>
</evidence>
<dbReference type="Proteomes" id="UP000053405">
    <property type="component" value="Unassembled WGS sequence"/>
</dbReference>
<keyword evidence="2" id="KW-0804">Transcription</keyword>
<dbReference type="InterPro" id="IPR041916">
    <property type="entry name" value="Anti_sigma_zinc_sf"/>
</dbReference>
<evidence type="ECO:0000313" key="4">
    <source>
        <dbReference type="Proteomes" id="UP000053405"/>
    </source>
</evidence>
<sequence length="84" mass="8833">MNPLPEPPYSADLLADYDAGVLSPEVSAHLRSHLNDDARAQRILAALAATRAELASTPPPLQEVPAAVAERLQHLVEGLGNTSA</sequence>
<proteinExistence type="predicted"/>
<dbReference type="RefSeq" id="WP_005940498.1">
    <property type="nucleotide sequence ID" value="NZ_ATVK01000051.1"/>
</dbReference>
<evidence type="ECO:0000313" key="3">
    <source>
        <dbReference type="EMBL" id="GAC57747.1"/>
    </source>
</evidence>
<dbReference type="STRING" id="1121927.GOHSU_24_00360"/>
<dbReference type="Gene3D" id="1.10.10.1320">
    <property type="entry name" value="Anti-sigma factor, zinc-finger domain"/>
    <property type="match status" value="1"/>
</dbReference>
<accession>L7LCE2</accession>
<reference evidence="3 4" key="1">
    <citation type="submission" date="2012-12" db="EMBL/GenBank/DDBJ databases">
        <title>Whole genome shotgun sequence of Gordonia hirsuta NBRC 16056.</title>
        <authorList>
            <person name="Isaki-Nakamura S."/>
            <person name="Hosoyama A."/>
            <person name="Tsuchikane K."/>
            <person name="Katsumata H."/>
            <person name="Baba S."/>
            <person name="Yamazaki S."/>
            <person name="Fujita N."/>
        </authorList>
    </citation>
    <scope>NUCLEOTIDE SEQUENCE [LARGE SCALE GENOMIC DNA]</scope>
    <source>
        <strain evidence="3 4">NBRC 16056</strain>
    </source>
</reference>
<dbReference type="OrthoDB" id="4566632at2"/>
<organism evidence="3 4">
    <name type="scientific">Gordonia hirsuta DSM 44140 = NBRC 16056</name>
    <dbReference type="NCBI Taxonomy" id="1121927"/>
    <lineage>
        <taxon>Bacteria</taxon>
        <taxon>Bacillati</taxon>
        <taxon>Actinomycetota</taxon>
        <taxon>Actinomycetes</taxon>
        <taxon>Mycobacteriales</taxon>
        <taxon>Gordoniaceae</taxon>
        <taxon>Gordonia</taxon>
    </lineage>
</organism>
<comment type="caution">
    <text evidence="3">The sequence shown here is derived from an EMBL/GenBank/DDBJ whole genome shotgun (WGS) entry which is preliminary data.</text>
</comment>
<name>L7LCE2_9ACTN</name>
<dbReference type="AlphaFoldDB" id="L7LCE2"/>
<dbReference type="EMBL" id="BANT01000024">
    <property type="protein sequence ID" value="GAC57747.1"/>
    <property type="molecule type" value="Genomic_DNA"/>
</dbReference>
<keyword evidence="4" id="KW-1185">Reference proteome</keyword>
<evidence type="ECO:0008006" key="5">
    <source>
        <dbReference type="Google" id="ProtNLM"/>
    </source>
</evidence>
<keyword evidence="1" id="KW-0805">Transcription regulation</keyword>